<feature type="non-terminal residue" evidence="1">
    <location>
        <position position="1"/>
    </location>
</feature>
<accession>A0A382AZF5</accession>
<protein>
    <recommendedName>
        <fullName evidence="2">WbqC-like family protein</fullName>
    </recommendedName>
</protein>
<sequence length="257" mass="30249">VGKIFVDERTLGTKVSKRGGTTYPTNRLVILQPSYLPWIGYFEQMARADQFVFLDDVQYTRRDWRNRNKIRTKEGWLWLTVPVQQKNLYKQLLKETRVDNSINWNKKHSEAIRLNYAKAPFFEKYYPCLESVYKKRWEFLLDLCYETTNYLKDFLNITTPTSKSSDLSAEGAKTDLLLNLCQKMNATHYLTGNLASDYLSRDSFYKEGIQLEFQNYNHPMYSQQYPGFISNMSLIDLLFNAGDRSLDILINSNKQLS</sequence>
<organism evidence="1">
    <name type="scientific">marine metagenome</name>
    <dbReference type="NCBI Taxonomy" id="408172"/>
    <lineage>
        <taxon>unclassified sequences</taxon>
        <taxon>metagenomes</taxon>
        <taxon>ecological metagenomes</taxon>
    </lineage>
</organism>
<dbReference type="EMBL" id="UINC01027538">
    <property type="protein sequence ID" value="SVB06946.1"/>
    <property type="molecule type" value="Genomic_DNA"/>
</dbReference>
<evidence type="ECO:0008006" key="2">
    <source>
        <dbReference type="Google" id="ProtNLM"/>
    </source>
</evidence>
<name>A0A382AZF5_9ZZZZ</name>
<dbReference type="AlphaFoldDB" id="A0A382AZF5"/>
<dbReference type="InterPro" id="IPR014985">
    <property type="entry name" value="WbqC"/>
</dbReference>
<dbReference type="Pfam" id="PF08889">
    <property type="entry name" value="WbqC"/>
    <property type="match status" value="1"/>
</dbReference>
<gene>
    <name evidence="1" type="ORF">METZ01_LOCUS159800</name>
</gene>
<evidence type="ECO:0000313" key="1">
    <source>
        <dbReference type="EMBL" id="SVB06946.1"/>
    </source>
</evidence>
<proteinExistence type="predicted"/>
<reference evidence="1" key="1">
    <citation type="submission" date="2018-05" db="EMBL/GenBank/DDBJ databases">
        <authorList>
            <person name="Lanie J.A."/>
            <person name="Ng W.-L."/>
            <person name="Kazmierczak K.M."/>
            <person name="Andrzejewski T.M."/>
            <person name="Davidsen T.M."/>
            <person name="Wayne K.J."/>
            <person name="Tettelin H."/>
            <person name="Glass J.I."/>
            <person name="Rusch D."/>
            <person name="Podicherti R."/>
            <person name="Tsui H.-C.T."/>
            <person name="Winkler M.E."/>
        </authorList>
    </citation>
    <scope>NUCLEOTIDE SEQUENCE</scope>
</reference>